<dbReference type="InterPro" id="IPR045060">
    <property type="entry name" value="Phe-tRNA-ligase_IIc_bsu"/>
</dbReference>
<dbReference type="EC" id="6.1.1.20" evidence="15"/>
<evidence type="ECO:0000256" key="1">
    <source>
        <dbReference type="ARBA" id="ARBA00004496"/>
    </source>
</evidence>
<dbReference type="GO" id="GO:0004826">
    <property type="term" value="F:phenylalanine-tRNA ligase activity"/>
    <property type="evidence" value="ECO:0007669"/>
    <property type="project" value="UniProtKB-UniRule"/>
</dbReference>
<dbReference type="Proteomes" id="UP000326202">
    <property type="component" value="Chromosome"/>
</dbReference>
<dbReference type="Pfam" id="PF03147">
    <property type="entry name" value="FDX-ACB"/>
    <property type="match status" value="1"/>
</dbReference>
<evidence type="ECO:0000256" key="5">
    <source>
        <dbReference type="ARBA" id="ARBA00022555"/>
    </source>
</evidence>
<evidence type="ECO:0000313" key="20">
    <source>
        <dbReference type="EMBL" id="QEX14939.1"/>
    </source>
</evidence>
<dbReference type="HAMAP" id="MF_00283">
    <property type="entry name" value="Phe_tRNA_synth_beta1"/>
    <property type="match status" value="1"/>
</dbReference>
<keyword evidence="6 15" id="KW-0436">Ligase</keyword>
<keyword evidence="9 15" id="KW-0067">ATP-binding</keyword>
<dbReference type="CDD" id="cd00769">
    <property type="entry name" value="PheRS_beta_core"/>
    <property type="match status" value="1"/>
</dbReference>
<sequence length="801" mass="85688">MKFTLGWLKDHLDTTADAAAIADRLTKLGLEVESVEDRSKDLAPFRVAYVIEAKPHPNADRLRVCMVDTGEGDPVQVVCGAPNARTGMKGVFAPAGSHIPGTGLDLKKGNIRGVDSNGMLCSAREMGLGQDHDGIIELPADAPVGVPFAKVMGLDDPLFDIAITADRADCLGVRGIARDLAAAGIGKLKPLAIAKAEGSFDSPIRWRRDLPAEADKACPYVVGRYFRNVRNGPSPQWLKDRLVAIGLRPISALVDITNYVTFDLGRPLHVFDADKLAGDLTMRLAREGEEVLALDGRTYRLEPDMTVIADSKGVHGIGGIMGGELTGCTPETKNVFLEVALFDPKRVAATGRRLGIESDARYRFERGVDPMSADWGAEIAAKLVRELCGGEASHVVKAGSMPEWRRPLPLRPERVFALGGLDLPVAESGRILEALGCEVVAEGRILRVTPPSWRADIEGEADLVEEVVRVKGYDEVPAVPLERDTPLPEPAVTLGQRRAQQAKRILASRGLLEAVTYSFTSSAAAAFFGGVKPELMLANPISADLDVMRPSILPNLVMAAARNAARGLSDLGLFEVGPHYTDATPEGQALVAAGLRAGQTGARNWRDKPRPVDAFDAKADAMALLTILGAPVENFQVTADAPAWYHPGQSGQLRLGPTVLARFGTLHPRVAKGLGLEGPAVAFEIMLDTIPQPKAKSGPQRPPLKASAYQPVERDFAFLMASDVPADKLIRAAKSADKALIQNVSLFDLYEGDRIEAGKKSVAISVTLQPTDRTLTDAEIEQVSQKIVAAVTKATGAVLRS</sequence>
<evidence type="ECO:0000256" key="2">
    <source>
        <dbReference type="ARBA" id="ARBA00008653"/>
    </source>
</evidence>
<dbReference type="RefSeq" id="WP_151175440.1">
    <property type="nucleotide sequence ID" value="NZ_CP042906.1"/>
</dbReference>
<keyword evidence="8 15" id="KW-0547">Nucleotide-binding</keyword>
<dbReference type="GO" id="GO:0009328">
    <property type="term" value="C:phenylalanine-tRNA ligase complex"/>
    <property type="evidence" value="ECO:0007669"/>
    <property type="project" value="TreeGrafter"/>
</dbReference>
<evidence type="ECO:0000256" key="11">
    <source>
        <dbReference type="ARBA" id="ARBA00022884"/>
    </source>
</evidence>
<dbReference type="Pfam" id="PF17759">
    <property type="entry name" value="tRNA_synthFbeta"/>
    <property type="match status" value="1"/>
</dbReference>
<dbReference type="PANTHER" id="PTHR10947:SF0">
    <property type="entry name" value="PHENYLALANINE--TRNA LIGASE BETA SUBUNIT"/>
    <property type="match status" value="1"/>
</dbReference>
<dbReference type="Gene3D" id="2.40.50.140">
    <property type="entry name" value="Nucleic acid-binding proteins"/>
    <property type="match status" value="1"/>
</dbReference>
<comment type="subunit">
    <text evidence="3 15">Tetramer of two alpha and two beta subunits.</text>
</comment>
<dbReference type="SMART" id="SM00873">
    <property type="entry name" value="B3_4"/>
    <property type="match status" value="1"/>
</dbReference>
<evidence type="ECO:0000256" key="4">
    <source>
        <dbReference type="ARBA" id="ARBA00022490"/>
    </source>
</evidence>
<keyword evidence="4 15" id="KW-0963">Cytoplasm</keyword>
<evidence type="ECO:0000256" key="15">
    <source>
        <dbReference type="HAMAP-Rule" id="MF_00283"/>
    </source>
</evidence>
<feature type="domain" description="FDX-ACB" evidence="18">
    <location>
        <begin position="707"/>
        <end position="800"/>
    </location>
</feature>
<comment type="subcellular location">
    <subcellularLocation>
        <location evidence="1 15">Cytoplasm</location>
    </subcellularLocation>
</comment>
<dbReference type="EMBL" id="CP042906">
    <property type="protein sequence ID" value="QEX14939.1"/>
    <property type="molecule type" value="Genomic_DNA"/>
</dbReference>
<dbReference type="GO" id="GO:0005524">
    <property type="term" value="F:ATP binding"/>
    <property type="evidence" value="ECO:0007669"/>
    <property type="project" value="UniProtKB-UniRule"/>
</dbReference>
<evidence type="ECO:0000256" key="9">
    <source>
        <dbReference type="ARBA" id="ARBA00022840"/>
    </source>
</evidence>
<dbReference type="InterPro" id="IPR002547">
    <property type="entry name" value="tRNA-bd_dom"/>
</dbReference>
<dbReference type="InterPro" id="IPR020825">
    <property type="entry name" value="Phe-tRNA_synthase-like_B3/B4"/>
</dbReference>
<comment type="catalytic activity">
    <reaction evidence="14 15">
        <text>tRNA(Phe) + L-phenylalanine + ATP = L-phenylalanyl-tRNA(Phe) + AMP + diphosphate + H(+)</text>
        <dbReference type="Rhea" id="RHEA:19413"/>
        <dbReference type="Rhea" id="RHEA-COMP:9668"/>
        <dbReference type="Rhea" id="RHEA-COMP:9699"/>
        <dbReference type="ChEBI" id="CHEBI:15378"/>
        <dbReference type="ChEBI" id="CHEBI:30616"/>
        <dbReference type="ChEBI" id="CHEBI:33019"/>
        <dbReference type="ChEBI" id="CHEBI:58095"/>
        <dbReference type="ChEBI" id="CHEBI:78442"/>
        <dbReference type="ChEBI" id="CHEBI:78531"/>
        <dbReference type="ChEBI" id="CHEBI:456215"/>
        <dbReference type="EC" id="6.1.1.20"/>
    </reaction>
</comment>
<dbReference type="Gene3D" id="3.30.70.380">
    <property type="entry name" value="Ferrodoxin-fold anticodon-binding domain"/>
    <property type="match status" value="1"/>
</dbReference>
<evidence type="ECO:0000259" key="18">
    <source>
        <dbReference type="PROSITE" id="PS51447"/>
    </source>
</evidence>
<reference evidence="20 21" key="1">
    <citation type="submission" date="2019-08" db="EMBL/GenBank/DDBJ databases">
        <title>Hyperibacter terrae gen. nov., sp. nov. and Hyperibacter viscosus sp. nov., two new members in the family Rhodospirillaceae isolated from the rhizosphere of Hypericum perforatum.</title>
        <authorList>
            <person name="Noviana Z."/>
        </authorList>
    </citation>
    <scope>NUCLEOTIDE SEQUENCE [LARGE SCALE GENOMIC DNA]</scope>
    <source>
        <strain evidence="20 21">R5913</strain>
    </source>
</reference>
<dbReference type="SUPFAM" id="SSF54991">
    <property type="entry name" value="Anticodon-binding domain of PheRS"/>
    <property type="match status" value="1"/>
</dbReference>
<evidence type="ECO:0000259" key="19">
    <source>
        <dbReference type="PROSITE" id="PS51483"/>
    </source>
</evidence>
<evidence type="ECO:0000256" key="3">
    <source>
        <dbReference type="ARBA" id="ARBA00011209"/>
    </source>
</evidence>
<dbReference type="InterPro" id="IPR033714">
    <property type="entry name" value="tRNA_bind_bactPheRS"/>
</dbReference>
<dbReference type="GO" id="GO:0000049">
    <property type="term" value="F:tRNA binding"/>
    <property type="evidence" value="ECO:0007669"/>
    <property type="project" value="UniProtKB-UniRule"/>
</dbReference>
<dbReference type="InterPro" id="IPR005147">
    <property type="entry name" value="tRNA_synthase_B5-dom"/>
</dbReference>
<dbReference type="CDD" id="cd02796">
    <property type="entry name" value="tRNA_bind_bactPheRS"/>
    <property type="match status" value="1"/>
</dbReference>
<proteinExistence type="inferred from homology"/>
<protein>
    <recommendedName>
        <fullName evidence="15">Phenylalanine--tRNA ligase beta subunit</fullName>
        <ecNumber evidence="15">6.1.1.20</ecNumber>
    </recommendedName>
    <alternativeName>
        <fullName evidence="15">Phenylalanyl-tRNA synthetase beta subunit</fullName>
        <shortName evidence="15">PheRS</shortName>
    </alternativeName>
</protein>
<name>A0A5J6MC85_9PROT</name>
<gene>
    <name evidence="15 20" type="primary">pheT</name>
    <name evidence="20" type="ORF">FRZ44_02150</name>
</gene>
<evidence type="ECO:0000256" key="10">
    <source>
        <dbReference type="ARBA" id="ARBA00022842"/>
    </source>
</evidence>
<evidence type="ECO:0000256" key="8">
    <source>
        <dbReference type="ARBA" id="ARBA00022741"/>
    </source>
</evidence>
<evidence type="ECO:0000259" key="17">
    <source>
        <dbReference type="PROSITE" id="PS50886"/>
    </source>
</evidence>
<dbReference type="Pfam" id="PF03484">
    <property type="entry name" value="B5"/>
    <property type="match status" value="1"/>
</dbReference>
<dbReference type="FunFam" id="3.30.70.380:FF:000001">
    <property type="entry name" value="Phenylalanine--tRNA ligase beta subunit"/>
    <property type="match status" value="1"/>
</dbReference>
<dbReference type="GO" id="GO:0000287">
    <property type="term" value="F:magnesium ion binding"/>
    <property type="evidence" value="ECO:0007669"/>
    <property type="project" value="UniProtKB-UniRule"/>
</dbReference>
<evidence type="ECO:0000256" key="13">
    <source>
        <dbReference type="ARBA" id="ARBA00023146"/>
    </source>
</evidence>
<dbReference type="InterPro" id="IPR012340">
    <property type="entry name" value="NA-bd_OB-fold"/>
</dbReference>
<feature type="binding site" evidence="15">
    <location>
        <position position="465"/>
    </location>
    <ligand>
        <name>Mg(2+)</name>
        <dbReference type="ChEBI" id="CHEBI:18420"/>
        <note>shared with alpha subunit</note>
    </ligand>
</feature>
<accession>A0A5J6MC85</accession>
<dbReference type="PROSITE" id="PS51483">
    <property type="entry name" value="B5"/>
    <property type="match status" value="1"/>
</dbReference>
<dbReference type="Pfam" id="PF01588">
    <property type="entry name" value="tRNA_bind"/>
    <property type="match status" value="1"/>
</dbReference>
<dbReference type="NCBIfam" id="NF045760">
    <property type="entry name" value="YtpR"/>
    <property type="match status" value="1"/>
</dbReference>
<evidence type="ECO:0000256" key="16">
    <source>
        <dbReference type="PROSITE-ProRule" id="PRU00209"/>
    </source>
</evidence>
<dbReference type="SUPFAM" id="SSF46955">
    <property type="entry name" value="Putative DNA-binding domain"/>
    <property type="match status" value="1"/>
</dbReference>
<keyword evidence="13 15" id="KW-0030">Aminoacyl-tRNA synthetase</keyword>
<dbReference type="SUPFAM" id="SSF55681">
    <property type="entry name" value="Class II aaRS and biotin synthetases"/>
    <property type="match status" value="1"/>
</dbReference>
<dbReference type="GO" id="GO:0006432">
    <property type="term" value="P:phenylalanyl-tRNA aminoacylation"/>
    <property type="evidence" value="ECO:0007669"/>
    <property type="project" value="UniProtKB-UniRule"/>
</dbReference>
<evidence type="ECO:0000313" key="21">
    <source>
        <dbReference type="Proteomes" id="UP000326202"/>
    </source>
</evidence>
<evidence type="ECO:0000256" key="12">
    <source>
        <dbReference type="ARBA" id="ARBA00022917"/>
    </source>
</evidence>
<dbReference type="FunFam" id="2.40.50.140:FF:000045">
    <property type="entry name" value="Phenylalanine--tRNA ligase beta subunit"/>
    <property type="match status" value="1"/>
</dbReference>
<dbReference type="Pfam" id="PF03483">
    <property type="entry name" value="B3_4"/>
    <property type="match status" value="1"/>
</dbReference>
<comment type="similarity">
    <text evidence="2 15">Belongs to the phenylalanyl-tRNA synthetase beta subunit family. Type 1 subfamily.</text>
</comment>
<dbReference type="InterPro" id="IPR036690">
    <property type="entry name" value="Fdx_antiC-bd_sf"/>
</dbReference>
<dbReference type="InterPro" id="IPR041616">
    <property type="entry name" value="PheRS_beta_core"/>
</dbReference>
<keyword evidence="10 15" id="KW-0460">Magnesium</keyword>
<keyword evidence="21" id="KW-1185">Reference proteome</keyword>
<feature type="binding site" evidence="15">
    <location>
        <position position="466"/>
    </location>
    <ligand>
        <name>Mg(2+)</name>
        <dbReference type="ChEBI" id="CHEBI:18420"/>
        <note>shared with alpha subunit</note>
    </ligand>
</feature>
<dbReference type="InterPro" id="IPR045864">
    <property type="entry name" value="aa-tRNA-synth_II/BPL/LPL"/>
</dbReference>
<feature type="domain" description="TRNA-binding" evidence="17">
    <location>
        <begin position="39"/>
        <end position="149"/>
    </location>
</feature>
<dbReference type="Gene3D" id="3.30.930.10">
    <property type="entry name" value="Bira Bifunctional Protein, Domain 2"/>
    <property type="match status" value="1"/>
</dbReference>
<dbReference type="InterPro" id="IPR005121">
    <property type="entry name" value="Fdx_antiC-bd"/>
</dbReference>
<evidence type="ECO:0000256" key="7">
    <source>
        <dbReference type="ARBA" id="ARBA00022723"/>
    </source>
</evidence>
<keyword evidence="5 16" id="KW-0820">tRNA-binding</keyword>
<dbReference type="InterPro" id="IPR009061">
    <property type="entry name" value="DNA-bd_dom_put_sf"/>
</dbReference>
<comment type="cofactor">
    <cofactor evidence="15">
        <name>Mg(2+)</name>
        <dbReference type="ChEBI" id="CHEBI:18420"/>
    </cofactor>
    <text evidence="15">Binds 2 magnesium ions per tetramer.</text>
</comment>
<dbReference type="OrthoDB" id="9805455at2"/>
<keyword evidence="7 15" id="KW-0479">Metal-binding</keyword>
<feature type="binding site" evidence="15">
    <location>
        <position position="462"/>
    </location>
    <ligand>
        <name>Mg(2+)</name>
        <dbReference type="ChEBI" id="CHEBI:18420"/>
        <note>shared with alpha subunit</note>
    </ligand>
</feature>
<dbReference type="KEGG" id="htq:FRZ44_02150"/>
<dbReference type="SMART" id="SM00874">
    <property type="entry name" value="B5"/>
    <property type="match status" value="1"/>
</dbReference>
<keyword evidence="11 16" id="KW-0694">RNA-binding</keyword>
<dbReference type="Gene3D" id="3.30.56.10">
    <property type="match status" value="2"/>
</dbReference>
<dbReference type="PROSITE" id="PS51447">
    <property type="entry name" value="FDX_ACB"/>
    <property type="match status" value="1"/>
</dbReference>
<dbReference type="PROSITE" id="PS50886">
    <property type="entry name" value="TRBD"/>
    <property type="match status" value="1"/>
</dbReference>
<dbReference type="AlphaFoldDB" id="A0A5J6MC85"/>
<dbReference type="PANTHER" id="PTHR10947">
    <property type="entry name" value="PHENYLALANYL-TRNA SYNTHETASE BETA CHAIN AND LEUCINE-RICH REPEAT-CONTAINING PROTEIN 47"/>
    <property type="match status" value="1"/>
</dbReference>
<dbReference type="NCBIfam" id="TIGR00472">
    <property type="entry name" value="pheT_bact"/>
    <property type="match status" value="1"/>
</dbReference>
<dbReference type="SMART" id="SM00896">
    <property type="entry name" value="FDX-ACB"/>
    <property type="match status" value="1"/>
</dbReference>
<evidence type="ECO:0000256" key="14">
    <source>
        <dbReference type="ARBA" id="ARBA00049255"/>
    </source>
</evidence>
<dbReference type="InterPro" id="IPR005146">
    <property type="entry name" value="B3/B4_tRNA-bd"/>
</dbReference>
<feature type="binding site" evidence="15">
    <location>
        <position position="456"/>
    </location>
    <ligand>
        <name>Mg(2+)</name>
        <dbReference type="ChEBI" id="CHEBI:18420"/>
        <note>shared with alpha subunit</note>
    </ligand>
</feature>
<evidence type="ECO:0000256" key="6">
    <source>
        <dbReference type="ARBA" id="ARBA00022598"/>
    </source>
</evidence>
<feature type="domain" description="B5" evidence="19">
    <location>
        <begin position="403"/>
        <end position="478"/>
    </location>
</feature>
<dbReference type="SUPFAM" id="SSF50249">
    <property type="entry name" value="Nucleic acid-binding proteins"/>
    <property type="match status" value="1"/>
</dbReference>
<organism evidence="20 21">
    <name type="scientific">Hypericibacter terrae</name>
    <dbReference type="NCBI Taxonomy" id="2602015"/>
    <lineage>
        <taxon>Bacteria</taxon>
        <taxon>Pseudomonadati</taxon>
        <taxon>Pseudomonadota</taxon>
        <taxon>Alphaproteobacteria</taxon>
        <taxon>Rhodospirillales</taxon>
        <taxon>Dongiaceae</taxon>
        <taxon>Hypericibacter</taxon>
    </lineage>
</organism>
<dbReference type="InterPro" id="IPR004532">
    <property type="entry name" value="Phe-tRNA-ligase_IIc_bsu_bact"/>
</dbReference>
<dbReference type="SUPFAM" id="SSF56037">
    <property type="entry name" value="PheT/TilS domain"/>
    <property type="match status" value="1"/>
</dbReference>
<dbReference type="Gene3D" id="3.50.40.10">
    <property type="entry name" value="Phenylalanyl-trna Synthetase, Chain B, domain 3"/>
    <property type="match status" value="1"/>
</dbReference>
<keyword evidence="12 15" id="KW-0648">Protein biosynthesis</keyword>